<protein>
    <submittedName>
        <fullName evidence="1">Uncharacterized protein</fullName>
    </submittedName>
</protein>
<evidence type="ECO:0000313" key="1">
    <source>
        <dbReference type="EMBL" id="DAE17055.1"/>
    </source>
</evidence>
<sequence length="32" mass="3548">MYEPAEAGAINVPIDKLHDIIALHFTRTLAAR</sequence>
<accession>A0A8S5QCR3</accession>
<reference evidence="1" key="1">
    <citation type="journal article" date="2021" name="Proc. Natl. Acad. Sci. U.S.A.">
        <title>A Catalog of Tens of Thousands of Viruses from Human Metagenomes Reveals Hidden Associations with Chronic Diseases.</title>
        <authorList>
            <person name="Tisza M.J."/>
            <person name="Buck C.B."/>
        </authorList>
    </citation>
    <scope>NUCLEOTIDE SEQUENCE</scope>
    <source>
        <strain evidence="1">CtGB41</strain>
    </source>
</reference>
<dbReference type="EMBL" id="BK015635">
    <property type="protein sequence ID" value="DAE17055.1"/>
    <property type="molecule type" value="Genomic_DNA"/>
</dbReference>
<proteinExistence type="predicted"/>
<organism evidence="1">
    <name type="scientific">Peduovirinae sp. ctGB41</name>
    <dbReference type="NCBI Taxonomy" id="2825070"/>
    <lineage>
        <taxon>Viruses</taxon>
        <taxon>Duplodnaviria</taxon>
        <taxon>Heunggongvirae</taxon>
        <taxon>Uroviricota</taxon>
        <taxon>Caudoviricetes</taxon>
        <taxon>Peduoviridae</taxon>
    </lineage>
</organism>
<name>A0A8S5QCR3_9CAUD</name>